<sequence length="252" mass="28591">MNWSESMSPLPKRLKKEPLIEVIWQVHFDGQQGTGDVLPGILFAELRSNHPKLRLQRLPSADIPAPIAQIDPNLRYAPKMKMEEPEGSFVWQVGDRVVTLNCRRPYVGWEKFKESVVTLTKIVEGSGLIPNPLRHSLRYIDLLKDDLAADLSALKLVMKLGDHEIRSRVQMRVEIPDVECLHVVQIASPAQVHLAGAQVTGSVIDLETLSANTPSHWDALRDQLDLLHDRSKALFFQKIMTEETIQKLEPEY</sequence>
<name>A0ABX1QLH0_9PROT</name>
<accession>A0ABX1QLH0</accession>
<reference evidence="1 2" key="1">
    <citation type="journal article" date="2020" name="Curr. Microbiol.">
        <title>Tepidiphilus baoligensis sp. nov., a Novel Bacterium of the Family Hydrogenophilaceae Isolated from an Oil Reservoir.</title>
        <authorList>
            <person name="Zhang X."/>
            <person name="Wang G."/>
            <person name="Ma X."/>
            <person name="Yu J."/>
            <person name="You J."/>
            <person name="Xue Y."/>
            <person name="Ma Y."/>
        </authorList>
    </citation>
    <scope>NUCLEOTIDE SEQUENCE [LARGE SCALE GENOMIC DNA]</scope>
    <source>
        <strain evidence="1 2">B18-69</strain>
    </source>
</reference>
<evidence type="ECO:0000313" key="2">
    <source>
        <dbReference type="Proteomes" id="UP000669605"/>
    </source>
</evidence>
<evidence type="ECO:0000313" key="1">
    <source>
        <dbReference type="EMBL" id="NMH16542.1"/>
    </source>
</evidence>
<proteinExistence type="predicted"/>
<dbReference type="EMBL" id="JAAAUB010000005">
    <property type="protein sequence ID" value="NMH16542.1"/>
    <property type="molecule type" value="Genomic_DNA"/>
</dbReference>
<dbReference type="Proteomes" id="UP000669605">
    <property type="component" value="Unassembled WGS sequence"/>
</dbReference>
<dbReference type="NCBIfam" id="TIGR04255">
    <property type="entry name" value="sporadTIGR04255"/>
    <property type="match status" value="1"/>
</dbReference>
<dbReference type="InterPro" id="IPR026349">
    <property type="entry name" value="CHP04255"/>
</dbReference>
<protein>
    <submittedName>
        <fullName evidence="1">TIGR04255 family protein</fullName>
    </submittedName>
</protein>
<organism evidence="1 2">
    <name type="scientific">Tepidiphilus baoligensis</name>
    <dbReference type="NCBI Taxonomy" id="2698687"/>
    <lineage>
        <taxon>Bacteria</taxon>
        <taxon>Pseudomonadati</taxon>
        <taxon>Pseudomonadota</taxon>
        <taxon>Hydrogenophilia</taxon>
        <taxon>Hydrogenophilales</taxon>
        <taxon>Hydrogenophilaceae</taxon>
        <taxon>Tepidiphilus</taxon>
    </lineage>
</organism>
<dbReference type="RefSeq" id="WP_169115772.1">
    <property type="nucleotide sequence ID" value="NZ_JAAAUB010000005.1"/>
</dbReference>
<gene>
    <name evidence="1" type="ORF">GV368_05370</name>
</gene>
<keyword evidence="2" id="KW-1185">Reference proteome</keyword>
<comment type="caution">
    <text evidence="1">The sequence shown here is derived from an EMBL/GenBank/DDBJ whole genome shotgun (WGS) entry which is preliminary data.</text>
</comment>